<accession>Q1YQB5</accession>
<evidence type="ECO:0000313" key="2">
    <source>
        <dbReference type="Proteomes" id="UP000005555"/>
    </source>
</evidence>
<proteinExistence type="predicted"/>
<protein>
    <submittedName>
        <fullName evidence="1">Uncharacterized protein</fullName>
    </submittedName>
</protein>
<evidence type="ECO:0000313" key="1">
    <source>
        <dbReference type="EMBL" id="EAS46328.1"/>
    </source>
</evidence>
<gene>
    <name evidence="1" type="ORF">GB2207_00105</name>
</gene>
<dbReference type="HOGENOM" id="CLU_493377_0_0_6"/>
<keyword evidence="2" id="KW-1185">Reference proteome</keyword>
<comment type="caution">
    <text evidence="1">The sequence shown here is derived from an EMBL/GenBank/DDBJ whole genome shotgun (WGS) entry which is preliminary data.</text>
</comment>
<reference evidence="1 2" key="1">
    <citation type="submission" date="2006-03" db="EMBL/GenBank/DDBJ databases">
        <authorList>
            <person name="Giovannoni S.J."/>
            <person name="Cho J.-C."/>
            <person name="Ferriera S."/>
            <person name="Johnson J."/>
            <person name="Kravitz S."/>
            <person name="Halpern A."/>
            <person name="Remington K."/>
            <person name="Beeson K."/>
            <person name="Tran B."/>
            <person name="Rogers Y.-H."/>
            <person name="Friedman R."/>
            <person name="Venter J.C."/>
        </authorList>
    </citation>
    <scope>NUCLEOTIDE SEQUENCE [LARGE SCALE GENOMIC DNA]</scope>
    <source>
        <strain evidence="1 2">HTCC2207</strain>
    </source>
</reference>
<sequence>MQQDPHLIEQLAASNIRLLPLRPASQVMQLERLGSFHQSRLSFMRTLVRRMVAENWQVSTPIFDLDDQGYGTVVYQVEAKYGTFSFVLFSHYLDPEQRNDRVIANQWDLTMALCEGTVGPEQLDFLRTNVPKQEAGRVDSRVLVLSRANRSARTFDYVVDELAQGRQPNVDVIAEVGYLYRTTAAYGSGKLGMADWEKVRTKHRDFARPFAAEMFTCYMLRHFSMQQADYLAAQRSPETAVNLHLDIKRYLGIGNSTGLGMAPFLINHPLLINQWIEMRETALATAVVASETGVDRETMARLDMATQRVIQHLGEIITADERQSNSNVVVREELQALHLWLQEQAAELAITHYVWADLIQYAEQHWHIETQEVINSMLIELYPDLVDGLEEQMGAEESQQITPEMSVSELLAIIEDKYDWALAIDFSKHESVGAFWYRSEEKMEPRLGQTNIDMGMEKEMPLGIGRLVRECYDCIQDYSKISPSQNVAHFIIKNPTFSGIVARMQTMAQSRYGDIRENLVHSDVLPIYLLRCKLSFFGVSKFDPRSRLWVRNTMFQGAPLISDFGQAIVDDWQFPIKPVLTTQ</sequence>
<dbReference type="eggNOG" id="COG4367">
    <property type="taxonomic scope" value="Bacteria"/>
</dbReference>
<name>Q1YQB5_9GAMM</name>
<dbReference type="STRING" id="314287.GB2207_00105"/>
<dbReference type="Proteomes" id="UP000005555">
    <property type="component" value="Unassembled WGS sequence"/>
</dbReference>
<organism evidence="1 2">
    <name type="scientific">gamma proteobacterium HTCC2207</name>
    <dbReference type="NCBI Taxonomy" id="314287"/>
    <lineage>
        <taxon>Bacteria</taxon>
        <taxon>Pseudomonadati</taxon>
        <taxon>Pseudomonadota</taxon>
        <taxon>Gammaproteobacteria</taxon>
        <taxon>Cellvibrionales</taxon>
        <taxon>Porticoccaceae</taxon>
        <taxon>SAR92 clade</taxon>
    </lineage>
</organism>
<dbReference type="EMBL" id="AAPI01000007">
    <property type="protein sequence ID" value="EAS46328.1"/>
    <property type="molecule type" value="Genomic_DNA"/>
</dbReference>
<dbReference type="AlphaFoldDB" id="Q1YQB5"/>